<dbReference type="AlphaFoldDB" id="A0A1H4L5D6"/>
<dbReference type="STRING" id="57704.SAMN04489793_0464"/>
<evidence type="ECO:0000313" key="2">
    <source>
        <dbReference type="EMBL" id="SEB65979.1"/>
    </source>
</evidence>
<proteinExistence type="predicted"/>
<evidence type="ECO:0000259" key="1">
    <source>
        <dbReference type="Pfam" id="PF13482"/>
    </source>
</evidence>
<sequence>MDIDQGIKTTPVSARSLTGCRHRLALEARAPQGEPDPGMALRVEAAAVFRASVRDRLPGLTVIEPGEGAVRRTLAAMEAGADRIWNAVLPTAHDRRGHSELLVRLADGYIPVIVVNHKTCDPGAGAVTSPLDRWEPREDATVRSRQHRGDQMRLAHLTRMLQDAGFASRTLLGGSIGVDGARIVVQEVGPLLAAYDERFADRRAVLAGTVETEPVRVAECRRCPWWPQCAQTLTLARDVSLVADGRSAPGLREAGIGTVDQLAEYVGPQPEDVPVPIADLRAMARAWRDGQVLVRRQPEVKVRRADVEVDVDMESYQEYGAYLWGTWLRRDGVDLGYRPFVTWDPVPTRDEARSFAEFWAFLMDRRAEAHAAGKTFAAYCYSQNAENKWLLASADRFAGEPGVPVRRAVEEFIASPEWVDMFDAVGDAFLSLEGRGLKKVAPVAGFHWRDAEAGGEASMLWYRVGVGIDAGFADEDRAVQRQRILDYNEDDVKATAALRAFMSSEKVLALPVVGG</sequence>
<accession>A0A1H4L5D6</accession>
<name>A0A1H4L5D6_TSUTY</name>
<dbReference type="InterPro" id="IPR038720">
    <property type="entry name" value="YprB_RNase_H-like_dom"/>
</dbReference>
<gene>
    <name evidence="2" type="ORF">SAMN04489793_0464</name>
</gene>
<dbReference type="NCBIfam" id="TIGR03491">
    <property type="entry name" value="TM0106 family RecB-like putative nuclease"/>
    <property type="match status" value="1"/>
</dbReference>
<dbReference type="Proteomes" id="UP000182241">
    <property type="component" value="Unassembled WGS sequence"/>
</dbReference>
<dbReference type="InterPro" id="IPR019993">
    <property type="entry name" value="RecB_nuclease_TM0106_put"/>
</dbReference>
<protein>
    <submittedName>
        <fullName evidence="2">RecB family nuclease, putative, TM0106 family</fullName>
    </submittedName>
</protein>
<organism evidence="2 3">
    <name type="scientific">Tsukamurella tyrosinosolvens</name>
    <dbReference type="NCBI Taxonomy" id="57704"/>
    <lineage>
        <taxon>Bacteria</taxon>
        <taxon>Bacillati</taxon>
        <taxon>Actinomycetota</taxon>
        <taxon>Actinomycetes</taxon>
        <taxon>Mycobacteriales</taxon>
        <taxon>Tsukamurellaceae</taxon>
        <taxon>Tsukamurella</taxon>
    </lineage>
</organism>
<feature type="domain" description="YprB ribonuclease H-like" evidence="1">
    <location>
        <begin position="417"/>
        <end position="500"/>
    </location>
</feature>
<dbReference type="Pfam" id="PF13482">
    <property type="entry name" value="RNase_H_2"/>
    <property type="match status" value="1"/>
</dbReference>
<keyword evidence="3" id="KW-1185">Reference proteome</keyword>
<dbReference type="EMBL" id="FNSA01000003">
    <property type="protein sequence ID" value="SEB65979.1"/>
    <property type="molecule type" value="Genomic_DNA"/>
</dbReference>
<dbReference type="RefSeq" id="WP_068740526.1">
    <property type="nucleotide sequence ID" value="NZ_CBDRGN010000005.1"/>
</dbReference>
<evidence type="ECO:0000313" key="3">
    <source>
        <dbReference type="Proteomes" id="UP000182241"/>
    </source>
</evidence>
<reference evidence="3" key="1">
    <citation type="submission" date="2016-10" db="EMBL/GenBank/DDBJ databases">
        <authorList>
            <person name="Varghese N."/>
            <person name="Submissions S."/>
        </authorList>
    </citation>
    <scope>NUCLEOTIDE SEQUENCE [LARGE SCALE GENOMIC DNA]</scope>
    <source>
        <strain evidence="3">DSM 44234</strain>
    </source>
</reference>